<comment type="caution">
    <text evidence="4">The sequence shown here is derived from an EMBL/GenBank/DDBJ whole genome shotgun (WGS) entry which is preliminary data.</text>
</comment>
<dbReference type="Gene3D" id="3.75.10.10">
    <property type="entry name" value="L-arginine/glycine Amidinotransferase, Chain A"/>
    <property type="match status" value="1"/>
</dbReference>
<keyword evidence="5" id="KW-1185">Reference proteome</keyword>
<dbReference type="GO" id="GO:0016990">
    <property type="term" value="F:arginine deiminase activity"/>
    <property type="evidence" value="ECO:0007669"/>
    <property type="project" value="UniProtKB-EC"/>
</dbReference>
<evidence type="ECO:0000313" key="4">
    <source>
        <dbReference type="EMBL" id="SIT52018.1"/>
    </source>
</evidence>
<sequence>MDKLFMNQVSSGKVAEGVDAHAFLDSEYGRLTEVLVCDAMYYDWARSNTMVIGALDAGKTADVAAAMNQHRELRSALAEAGVTCRLLEQDPHLFYQTYTRDSSVMTPFGLLLCQMARPERQGEWGPIVDFCASSDIPVWKKVTAGSLEGGDVQILSPGQVLIGVNEVRTTYAAAQQVAAWFAEAGWQTRFVKVPAYFLHLDVLFSVVNDKVALCATDILDPDDVAWLRERYELVDVGYREVMNMGANAVALGDDRVLSSKQNPRVNAALRAQGFHVFDPDLEQFVIEGGAAHCLTMPLRRNLVEGAK</sequence>
<comment type="catalytic activity">
    <reaction evidence="3">
        <text>L-arginine + H2O = L-citrulline + NH4(+)</text>
        <dbReference type="Rhea" id="RHEA:19597"/>
        <dbReference type="ChEBI" id="CHEBI:15377"/>
        <dbReference type="ChEBI" id="CHEBI:28938"/>
        <dbReference type="ChEBI" id="CHEBI:32682"/>
        <dbReference type="ChEBI" id="CHEBI:57743"/>
        <dbReference type="EC" id="3.5.3.6"/>
    </reaction>
</comment>
<dbReference type="EMBL" id="CYGY02000164">
    <property type="protein sequence ID" value="SIT52018.1"/>
    <property type="molecule type" value="Genomic_DNA"/>
</dbReference>
<dbReference type="AlphaFoldDB" id="A0A1N7SXC4"/>
<name>A0A1N7SXC4_9BURK</name>
<proteinExistence type="predicted"/>
<gene>
    <name evidence="4" type="ORF">BN2476_1640018</name>
</gene>
<protein>
    <recommendedName>
        <fullName evidence="2">arginine deiminase</fullName>
        <ecNumber evidence="2">3.5.3.6</ecNumber>
    </recommendedName>
</protein>
<comment type="pathway">
    <text evidence="1">Amino-acid degradation; L-arginine degradation via ADI pathway; carbamoyl phosphate from L-arginine: step 1/2.</text>
</comment>
<dbReference type="GO" id="GO:0016740">
    <property type="term" value="F:transferase activity"/>
    <property type="evidence" value="ECO:0007669"/>
    <property type="project" value="UniProtKB-KW"/>
</dbReference>
<organism evidence="4 5">
    <name type="scientific">Paraburkholderia piptadeniae</name>
    <dbReference type="NCBI Taxonomy" id="1701573"/>
    <lineage>
        <taxon>Bacteria</taxon>
        <taxon>Pseudomonadati</taxon>
        <taxon>Pseudomonadota</taxon>
        <taxon>Betaproteobacteria</taxon>
        <taxon>Burkholderiales</taxon>
        <taxon>Burkholderiaceae</taxon>
        <taxon>Paraburkholderia</taxon>
    </lineage>
</organism>
<reference evidence="4" key="1">
    <citation type="submission" date="2016-12" db="EMBL/GenBank/DDBJ databases">
        <authorList>
            <person name="Moulin L."/>
        </authorList>
    </citation>
    <scope>NUCLEOTIDE SEQUENCE [LARGE SCALE GENOMIC DNA]</scope>
    <source>
        <strain evidence="4">STM 7183</strain>
    </source>
</reference>
<evidence type="ECO:0000256" key="2">
    <source>
        <dbReference type="ARBA" id="ARBA00012171"/>
    </source>
</evidence>
<dbReference type="Pfam" id="PF19420">
    <property type="entry name" value="DDAH_eukar"/>
    <property type="match status" value="1"/>
</dbReference>
<dbReference type="SUPFAM" id="SSF55909">
    <property type="entry name" value="Pentein"/>
    <property type="match status" value="1"/>
</dbReference>
<dbReference type="PANTHER" id="PTHR47271">
    <property type="entry name" value="ARGININE DEIMINASE"/>
    <property type="match status" value="1"/>
</dbReference>
<dbReference type="GO" id="GO:0019546">
    <property type="term" value="P:L-arginine deiminase pathway"/>
    <property type="evidence" value="ECO:0007669"/>
    <property type="project" value="TreeGrafter"/>
</dbReference>
<evidence type="ECO:0000256" key="3">
    <source>
        <dbReference type="ARBA" id="ARBA00049429"/>
    </source>
</evidence>
<evidence type="ECO:0000313" key="5">
    <source>
        <dbReference type="Proteomes" id="UP000195569"/>
    </source>
</evidence>
<dbReference type="EC" id="3.5.3.6" evidence="2"/>
<dbReference type="Proteomes" id="UP000195569">
    <property type="component" value="Unassembled WGS sequence"/>
</dbReference>
<evidence type="ECO:0000256" key="1">
    <source>
        <dbReference type="ARBA" id="ARBA00005213"/>
    </source>
</evidence>
<dbReference type="PANTHER" id="PTHR47271:SF2">
    <property type="entry name" value="ARGININE DEIMINASE"/>
    <property type="match status" value="1"/>
</dbReference>
<accession>A0A1N7SXC4</accession>